<reference evidence="6 7" key="1">
    <citation type="journal article" date="2015" name="Plant Cell">
        <title>Oil accumulation by the oleaginous diatom Fistulifera solaris as revealed by the genome and transcriptome.</title>
        <authorList>
            <person name="Tanaka T."/>
            <person name="Maeda Y."/>
            <person name="Veluchamy A."/>
            <person name="Tanaka M."/>
            <person name="Abida H."/>
            <person name="Marechal E."/>
            <person name="Bowler C."/>
            <person name="Muto M."/>
            <person name="Sunaga Y."/>
            <person name="Tanaka M."/>
            <person name="Yoshino T."/>
            <person name="Taniguchi T."/>
            <person name="Fukuda Y."/>
            <person name="Nemoto M."/>
            <person name="Matsumoto M."/>
            <person name="Wong P.S."/>
            <person name="Aburatani S."/>
            <person name="Fujibuchi W."/>
        </authorList>
    </citation>
    <scope>NUCLEOTIDE SEQUENCE [LARGE SCALE GENOMIC DNA]</scope>
    <source>
        <strain evidence="6 7">JPCC DA0580</strain>
    </source>
</reference>
<dbReference type="GO" id="GO:0016020">
    <property type="term" value="C:membrane"/>
    <property type="evidence" value="ECO:0007669"/>
    <property type="project" value="UniProtKB-SubCell"/>
</dbReference>
<keyword evidence="2 5" id="KW-0812">Transmembrane</keyword>
<evidence type="ECO:0000256" key="2">
    <source>
        <dbReference type="ARBA" id="ARBA00022692"/>
    </source>
</evidence>
<feature type="transmembrane region" description="Helical" evidence="5">
    <location>
        <begin position="437"/>
        <end position="459"/>
    </location>
</feature>
<dbReference type="Pfam" id="PF07690">
    <property type="entry name" value="MFS_1"/>
    <property type="match status" value="1"/>
</dbReference>
<evidence type="ECO:0008006" key="8">
    <source>
        <dbReference type="Google" id="ProtNLM"/>
    </source>
</evidence>
<proteinExistence type="predicted"/>
<evidence type="ECO:0000313" key="7">
    <source>
        <dbReference type="Proteomes" id="UP000198406"/>
    </source>
</evidence>
<evidence type="ECO:0000256" key="1">
    <source>
        <dbReference type="ARBA" id="ARBA00004141"/>
    </source>
</evidence>
<comment type="subcellular location">
    <subcellularLocation>
        <location evidence="1">Membrane</location>
        <topology evidence="1">Multi-pass membrane protein</topology>
    </subcellularLocation>
</comment>
<dbReference type="EMBL" id="BDSP01000138">
    <property type="protein sequence ID" value="GAX19754.1"/>
    <property type="molecule type" value="Genomic_DNA"/>
</dbReference>
<feature type="transmembrane region" description="Helical" evidence="5">
    <location>
        <begin position="345"/>
        <end position="364"/>
    </location>
</feature>
<dbReference type="SUPFAM" id="SSF103473">
    <property type="entry name" value="MFS general substrate transporter"/>
    <property type="match status" value="1"/>
</dbReference>
<dbReference type="PANTHER" id="PTHR23507">
    <property type="entry name" value="ZGC:174356"/>
    <property type="match status" value="1"/>
</dbReference>
<accession>A0A1Z5K0D8</accession>
<dbReference type="AlphaFoldDB" id="A0A1Z5K0D8"/>
<feature type="transmembrane region" description="Helical" evidence="5">
    <location>
        <begin position="315"/>
        <end position="338"/>
    </location>
</feature>
<keyword evidence="4 5" id="KW-0472">Membrane</keyword>
<organism evidence="6 7">
    <name type="scientific">Fistulifera solaris</name>
    <name type="common">Oleaginous diatom</name>
    <dbReference type="NCBI Taxonomy" id="1519565"/>
    <lineage>
        <taxon>Eukaryota</taxon>
        <taxon>Sar</taxon>
        <taxon>Stramenopiles</taxon>
        <taxon>Ochrophyta</taxon>
        <taxon>Bacillariophyta</taxon>
        <taxon>Bacillariophyceae</taxon>
        <taxon>Bacillariophycidae</taxon>
        <taxon>Naviculales</taxon>
        <taxon>Naviculaceae</taxon>
        <taxon>Fistulifera</taxon>
    </lineage>
</organism>
<feature type="transmembrane region" description="Helical" evidence="5">
    <location>
        <begin position="122"/>
        <end position="143"/>
    </location>
</feature>
<dbReference type="InParanoid" id="A0A1Z5K0D8"/>
<gene>
    <name evidence="6" type="ORF">FisN_37Lh021</name>
</gene>
<evidence type="ECO:0000256" key="3">
    <source>
        <dbReference type="ARBA" id="ARBA00022989"/>
    </source>
</evidence>
<dbReference type="InterPro" id="IPR036259">
    <property type="entry name" value="MFS_trans_sf"/>
</dbReference>
<evidence type="ECO:0000256" key="5">
    <source>
        <dbReference type="SAM" id="Phobius"/>
    </source>
</evidence>
<keyword evidence="3 5" id="KW-1133">Transmembrane helix</keyword>
<feature type="transmembrane region" description="Helical" evidence="5">
    <location>
        <begin position="31"/>
        <end position="52"/>
    </location>
</feature>
<evidence type="ECO:0000313" key="6">
    <source>
        <dbReference type="EMBL" id="GAX19754.1"/>
    </source>
</evidence>
<feature type="transmembrane region" description="Helical" evidence="5">
    <location>
        <begin position="210"/>
        <end position="229"/>
    </location>
</feature>
<feature type="transmembrane region" description="Helical" evidence="5">
    <location>
        <begin position="277"/>
        <end position="303"/>
    </location>
</feature>
<feature type="transmembrane region" description="Helical" evidence="5">
    <location>
        <begin position="183"/>
        <end position="204"/>
    </location>
</feature>
<dbReference type="InterPro" id="IPR011701">
    <property type="entry name" value="MFS"/>
</dbReference>
<dbReference type="PANTHER" id="PTHR23507:SF1">
    <property type="entry name" value="FI18259P1-RELATED"/>
    <property type="match status" value="1"/>
</dbReference>
<dbReference type="GO" id="GO:0022857">
    <property type="term" value="F:transmembrane transporter activity"/>
    <property type="evidence" value="ECO:0007669"/>
    <property type="project" value="InterPro"/>
</dbReference>
<feature type="transmembrane region" description="Helical" evidence="5">
    <location>
        <begin position="403"/>
        <end position="425"/>
    </location>
</feature>
<dbReference type="Proteomes" id="UP000198406">
    <property type="component" value="Unassembled WGS sequence"/>
</dbReference>
<comment type="caution">
    <text evidence="6">The sequence shown here is derived from an EMBL/GenBank/DDBJ whole genome shotgun (WGS) entry which is preliminary data.</text>
</comment>
<dbReference type="OrthoDB" id="419616at2759"/>
<sequence>METPNHETSRRSDTSGFFRTFLTCFLHSRGALPLLLVGGLLAFGIGCVVAIIPDILATRYAMYHGLEGDQSCDSYVIKPLGCVAGSEEAQSAAAFWNFVTKGLTFVFNPIMGSRSDQGRRPILITGLFLSCLPASVFLLLVMIPTLHPFWFNISNSLMGVVDMISIMFACLSDTIPTQFRAAGFGLLMSAFYGGFALAPSFMLFLNAQQLAVTSLGLISTSFLFALIFMPETVSEDGRRVSEEQRFQLRLERNNWINSCCYSLRRPLREMSILRQSLSLLLVTIVSFLSAMVFASDATLVLYYAQERLNVHPHDFATMFLLLGVVGILVQAAFLPPLLRVMGEHALLVASCLCGAVHNLMYGLARKKKSLYIAFVVSQFTKLSFPTLSSLASKHVFEYEQGRLQGALFATNAVAGALGPLAMEFIYNRTKDNLFPGFMFVFAASLYFVGALVATIIPFVSDGSRGIVSSDLQDPLLAEMPSDELLAQEPDECLQDEVLQRQTKDEIVCT</sequence>
<dbReference type="Gene3D" id="1.20.1250.20">
    <property type="entry name" value="MFS general substrate transporter like domains"/>
    <property type="match status" value="1"/>
</dbReference>
<keyword evidence="7" id="KW-1185">Reference proteome</keyword>
<name>A0A1Z5K0D8_FISSO</name>
<protein>
    <recommendedName>
        <fullName evidence="8">Major facilitator superfamily (MFS) profile domain-containing protein</fullName>
    </recommendedName>
</protein>
<feature type="transmembrane region" description="Helical" evidence="5">
    <location>
        <begin position="149"/>
        <end position="171"/>
    </location>
</feature>
<evidence type="ECO:0000256" key="4">
    <source>
        <dbReference type="ARBA" id="ARBA00023136"/>
    </source>
</evidence>